<keyword evidence="1" id="KW-0732">Signal</keyword>
<dbReference type="EMBL" id="HBUE01178000">
    <property type="protein sequence ID" value="CAG6518799.1"/>
    <property type="molecule type" value="Transcribed_RNA"/>
</dbReference>
<organism evidence="2">
    <name type="scientific">Culex pipiens</name>
    <name type="common">House mosquito</name>
    <dbReference type="NCBI Taxonomy" id="7175"/>
    <lineage>
        <taxon>Eukaryota</taxon>
        <taxon>Metazoa</taxon>
        <taxon>Ecdysozoa</taxon>
        <taxon>Arthropoda</taxon>
        <taxon>Hexapoda</taxon>
        <taxon>Insecta</taxon>
        <taxon>Pterygota</taxon>
        <taxon>Neoptera</taxon>
        <taxon>Endopterygota</taxon>
        <taxon>Diptera</taxon>
        <taxon>Nematocera</taxon>
        <taxon>Culicoidea</taxon>
        <taxon>Culicidae</taxon>
        <taxon>Culicinae</taxon>
        <taxon>Culicini</taxon>
        <taxon>Culex</taxon>
        <taxon>Culex</taxon>
    </lineage>
</organism>
<dbReference type="EMBL" id="HBUE01126666">
    <property type="protein sequence ID" value="CAG6494929.1"/>
    <property type="molecule type" value="Transcribed_RNA"/>
</dbReference>
<protein>
    <submittedName>
        <fullName evidence="2">(northern house mosquito) hypothetical protein</fullName>
    </submittedName>
</protein>
<dbReference type="EMBL" id="HBUE01283561">
    <property type="protein sequence ID" value="CAG6570343.1"/>
    <property type="molecule type" value="Transcribed_RNA"/>
</dbReference>
<dbReference type="AlphaFoldDB" id="A0A8D8DTS9"/>
<evidence type="ECO:0000256" key="1">
    <source>
        <dbReference type="SAM" id="SignalP"/>
    </source>
</evidence>
<evidence type="ECO:0000313" key="2">
    <source>
        <dbReference type="EMBL" id="CAG6518799.1"/>
    </source>
</evidence>
<reference evidence="2" key="1">
    <citation type="submission" date="2021-05" db="EMBL/GenBank/DDBJ databases">
        <authorList>
            <person name="Alioto T."/>
            <person name="Alioto T."/>
            <person name="Gomez Garrido J."/>
        </authorList>
    </citation>
    <scope>NUCLEOTIDE SEQUENCE</scope>
</reference>
<proteinExistence type="predicted"/>
<sequence length="172" mass="19032">MFLQSVQSSALLAALVLVCCSVLVVDGRPQEKKSATSEQIEQRQDNEELTRATKIGESMVYGLINNDSEDKDAKQEKEDFDSKVLTLFENIQQKIVKALNPGAIVDKATPEDYERNPIEDYEAFRLGIVSGVDFLAKQLNAALDVPKKIVKKTNKTFTKALNDIGAKLVGLE</sequence>
<accession>A0A8D8DTS9</accession>
<name>A0A8D8DTS9_CULPI</name>
<feature type="chain" id="PRO_5036260609" evidence="1">
    <location>
        <begin position="28"/>
        <end position="172"/>
    </location>
</feature>
<feature type="signal peptide" evidence="1">
    <location>
        <begin position="1"/>
        <end position="27"/>
    </location>
</feature>